<dbReference type="InterPro" id="IPR000465">
    <property type="entry name" value="XPA/RAD14"/>
</dbReference>
<dbReference type="RefSeq" id="XP_018132184.1">
    <property type="nucleotide sequence ID" value="XM_018272525.2"/>
</dbReference>
<dbReference type="Proteomes" id="UP000091956">
    <property type="component" value="Unassembled WGS sequence"/>
</dbReference>
<dbReference type="InterPro" id="IPR022656">
    <property type="entry name" value="XPA_C"/>
</dbReference>
<reference evidence="14 15" key="1">
    <citation type="submission" date="2016-03" db="EMBL/GenBank/DDBJ databases">
        <title>Comparative genomics of Pseudogymnoascus destructans, the fungus causing white-nose syndrome of bats.</title>
        <authorList>
            <person name="Palmer J.M."/>
            <person name="Drees K.P."/>
            <person name="Foster J.T."/>
            <person name="Lindner D.L."/>
        </authorList>
    </citation>
    <scope>NUCLEOTIDE SEQUENCE [LARGE SCALE GENOMIC DNA]</scope>
    <source>
        <strain evidence="14 15">UAMH 10579</strain>
    </source>
</reference>
<keyword evidence="6" id="KW-0862">Zinc</keyword>
<feature type="coiled-coil region" evidence="11">
    <location>
        <begin position="291"/>
        <end position="318"/>
    </location>
</feature>
<evidence type="ECO:0000256" key="4">
    <source>
        <dbReference type="ARBA" id="ARBA00022763"/>
    </source>
</evidence>
<name>A0A1B8GRK7_9PEZI</name>
<dbReference type="FunFam" id="3.90.530.10:FF:000003">
    <property type="entry name" value="Dna repair rad14 protein"/>
    <property type="match status" value="1"/>
</dbReference>
<dbReference type="GO" id="GO:0006284">
    <property type="term" value="P:base-excision repair"/>
    <property type="evidence" value="ECO:0007669"/>
    <property type="project" value="TreeGrafter"/>
</dbReference>
<feature type="region of interest" description="Disordered" evidence="12">
    <location>
        <begin position="1"/>
        <end position="98"/>
    </location>
</feature>
<dbReference type="GO" id="GO:0003684">
    <property type="term" value="F:damaged DNA binding"/>
    <property type="evidence" value="ECO:0007669"/>
    <property type="project" value="InterPro"/>
</dbReference>
<keyword evidence="8" id="KW-0234">DNA repair</keyword>
<dbReference type="GO" id="GO:0008270">
    <property type="term" value="F:zinc ion binding"/>
    <property type="evidence" value="ECO:0007669"/>
    <property type="project" value="UniProtKB-KW"/>
</dbReference>
<keyword evidence="5" id="KW-0863">Zinc-finger</keyword>
<keyword evidence="11" id="KW-0175">Coiled coil</keyword>
<dbReference type="STRING" id="342668.A0A1B8GRK7"/>
<protein>
    <recommendedName>
        <fullName evidence="10">DNA repair protein RAD14</fullName>
    </recommendedName>
</protein>
<keyword evidence="4" id="KW-0227">DNA damage</keyword>
<dbReference type="GO" id="GO:0000110">
    <property type="term" value="C:nucleotide-excision repair factor 1 complex"/>
    <property type="evidence" value="ECO:0007669"/>
    <property type="project" value="TreeGrafter"/>
</dbReference>
<keyword evidence="7" id="KW-0238">DNA-binding</keyword>
<feature type="compositionally biased region" description="Basic and acidic residues" evidence="12">
    <location>
        <begin position="23"/>
        <end position="43"/>
    </location>
</feature>
<evidence type="ECO:0000256" key="11">
    <source>
        <dbReference type="SAM" id="Coils"/>
    </source>
</evidence>
<evidence type="ECO:0000256" key="1">
    <source>
        <dbReference type="ARBA" id="ARBA00004123"/>
    </source>
</evidence>
<dbReference type="CDD" id="cd21077">
    <property type="entry name" value="DBD_Rad14"/>
    <property type="match status" value="1"/>
</dbReference>
<dbReference type="Gene3D" id="3.90.530.10">
    <property type="entry name" value="XPA C-terminal domain"/>
    <property type="match status" value="1"/>
</dbReference>
<evidence type="ECO:0000256" key="6">
    <source>
        <dbReference type="ARBA" id="ARBA00022833"/>
    </source>
</evidence>
<dbReference type="SUPFAM" id="SSF46955">
    <property type="entry name" value="Putative DNA-binding domain"/>
    <property type="match status" value="1"/>
</dbReference>
<evidence type="ECO:0000256" key="9">
    <source>
        <dbReference type="ARBA" id="ARBA00023242"/>
    </source>
</evidence>
<evidence type="ECO:0000256" key="2">
    <source>
        <dbReference type="ARBA" id="ARBA00005548"/>
    </source>
</evidence>
<dbReference type="GeneID" id="28836413"/>
<dbReference type="Pfam" id="PF05181">
    <property type="entry name" value="XPA_C"/>
    <property type="match status" value="1"/>
</dbReference>
<evidence type="ECO:0000313" key="15">
    <source>
        <dbReference type="Proteomes" id="UP000091956"/>
    </source>
</evidence>
<keyword evidence="3" id="KW-0479">Metal-binding</keyword>
<dbReference type="InterPro" id="IPR009061">
    <property type="entry name" value="DNA-bd_dom_put_sf"/>
</dbReference>
<evidence type="ECO:0000313" key="14">
    <source>
        <dbReference type="EMBL" id="OBT98451.1"/>
    </source>
</evidence>
<keyword evidence="15" id="KW-1185">Reference proteome</keyword>
<dbReference type="InterPro" id="IPR037129">
    <property type="entry name" value="XPA_sf"/>
</dbReference>
<proteinExistence type="inferred from homology"/>
<accession>A0A1B8GRK7</accession>
<dbReference type="OrthoDB" id="5368863at2759"/>
<dbReference type="AlphaFoldDB" id="A0A1B8GRK7"/>
<dbReference type="GO" id="GO:0000715">
    <property type="term" value="P:nucleotide-excision repair, DNA damage recognition"/>
    <property type="evidence" value="ECO:0007669"/>
    <property type="project" value="TreeGrafter"/>
</dbReference>
<dbReference type="PROSITE" id="PS00753">
    <property type="entry name" value="XPA_2"/>
    <property type="match status" value="1"/>
</dbReference>
<dbReference type="PANTHER" id="PTHR10142">
    <property type="entry name" value="DNA REPAIR PROTEIN COMPLEMENTING XP-A CELLS"/>
    <property type="match status" value="1"/>
</dbReference>
<dbReference type="PANTHER" id="PTHR10142:SF0">
    <property type="entry name" value="DNA REPAIR PROTEIN COMPLEMENTING XP-A CELLS"/>
    <property type="match status" value="1"/>
</dbReference>
<feature type="compositionally biased region" description="Gly residues" evidence="12">
    <location>
        <begin position="331"/>
        <end position="341"/>
    </location>
</feature>
<dbReference type="GO" id="GO:1901255">
    <property type="term" value="P:nucleotide-excision repair involved in interstrand cross-link repair"/>
    <property type="evidence" value="ECO:0007669"/>
    <property type="project" value="TreeGrafter"/>
</dbReference>
<dbReference type="GO" id="GO:0070914">
    <property type="term" value="P:UV-damage excision repair"/>
    <property type="evidence" value="ECO:0007669"/>
    <property type="project" value="TreeGrafter"/>
</dbReference>
<comment type="similarity">
    <text evidence="2">Belongs to the XPA family.</text>
</comment>
<feature type="domain" description="XPA C-terminal" evidence="13">
    <location>
        <begin position="223"/>
        <end position="273"/>
    </location>
</feature>
<dbReference type="InterPro" id="IPR022658">
    <property type="entry name" value="XPA_CS"/>
</dbReference>
<dbReference type="NCBIfam" id="TIGR00598">
    <property type="entry name" value="rad14"/>
    <property type="match status" value="1"/>
</dbReference>
<gene>
    <name evidence="14" type="ORF">VE01_03027</name>
</gene>
<feature type="region of interest" description="Disordered" evidence="12">
    <location>
        <begin position="324"/>
        <end position="353"/>
    </location>
</feature>
<reference evidence="15" key="2">
    <citation type="journal article" date="2018" name="Nat. Commun.">
        <title>Extreme sensitivity to ultraviolet light in the fungal pathogen causing white-nose syndrome of bats.</title>
        <authorList>
            <person name="Palmer J.M."/>
            <person name="Drees K.P."/>
            <person name="Foster J.T."/>
            <person name="Lindner D.L."/>
        </authorList>
    </citation>
    <scope>NUCLEOTIDE SEQUENCE [LARGE SCALE GENOMIC DNA]</scope>
    <source>
        <strain evidence="15">UAMH 10579</strain>
    </source>
</reference>
<sequence length="376" mass="41590">MADPSRPSTPPPASSNPPQRTPEAARRLEEQRLKAKSLYDRRRLAAASAGSDPSTTTTTTPSGFLASPLKRPAAAISTSAYASSVPSTSRDARADTAGEPRIEAARKFRKFVDHDFSTVVDTKGGFLAEEDGGVGSAGRGNMGGDGGDGGRPAHMTLAEWERLQLKKSLQRRKEGPFEPGLSVLEGGERKKCRECGSWEIDWVWEEVFGTEVCARCKEKFPEKYSLLTKTEVKDDYLLTDPELKDPELLPHLSKPNPHKSHWHDMMLFLRYQVEEYALGPSKWGSAEALDAEFAKREADKKKRKEEKFKSKLTELKRKTRAEHYRRAAREGGAGGTFGDKVGGGRHEHEWGATVEDAGRTVRACVECGMEVEEVEL</sequence>
<evidence type="ECO:0000256" key="10">
    <source>
        <dbReference type="ARBA" id="ARBA00072989"/>
    </source>
</evidence>
<evidence type="ECO:0000256" key="8">
    <source>
        <dbReference type="ARBA" id="ARBA00023204"/>
    </source>
</evidence>
<evidence type="ECO:0000256" key="7">
    <source>
        <dbReference type="ARBA" id="ARBA00023125"/>
    </source>
</evidence>
<comment type="subcellular location">
    <subcellularLocation>
        <location evidence="1">Nucleus</location>
    </subcellularLocation>
</comment>
<feature type="compositionally biased region" description="Low complexity" evidence="12">
    <location>
        <begin position="45"/>
        <end position="63"/>
    </location>
</feature>
<evidence type="ECO:0000256" key="12">
    <source>
        <dbReference type="SAM" id="MobiDB-lite"/>
    </source>
</evidence>
<organism evidence="14 15">
    <name type="scientific">Pseudogymnoascus verrucosus</name>
    <dbReference type="NCBI Taxonomy" id="342668"/>
    <lineage>
        <taxon>Eukaryota</taxon>
        <taxon>Fungi</taxon>
        <taxon>Dikarya</taxon>
        <taxon>Ascomycota</taxon>
        <taxon>Pezizomycotina</taxon>
        <taxon>Leotiomycetes</taxon>
        <taxon>Thelebolales</taxon>
        <taxon>Thelebolaceae</taxon>
        <taxon>Pseudogymnoascus</taxon>
    </lineage>
</organism>
<evidence type="ECO:0000256" key="5">
    <source>
        <dbReference type="ARBA" id="ARBA00022771"/>
    </source>
</evidence>
<evidence type="ECO:0000259" key="13">
    <source>
        <dbReference type="Pfam" id="PF05181"/>
    </source>
</evidence>
<feature type="compositionally biased region" description="Low complexity" evidence="12">
    <location>
        <begin position="73"/>
        <end position="84"/>
    </location>
</feature>
<keyword evidence="9" id="KW-0539">Nucleus</keyword>
<evidence type="ECO:0000256" key="3">
    <source>
        <dbReference type="ARBA" id="ARBA00022723"/>
    </source>
</evidence>
<dbReference type="EMBL" id="KV460217">
    <property type="protein sequence ID" value="OBT98451.1"/>
    <property type="molecule type" value="Genomic_DNA"/>
</dbReference>